<dbReference type="InterPro" id="IPR036259">
    <property type="entry name" value="MFS_trans_sf"/>
</dbReference>
<dbReference type="GO" id="GO:0016020">
    <property type="term" value="C:membrane"/>
    <property type="evidence" value="ECO:0007669"/>
    <property type="project" value="UniProtKB-SubCell"/>
</dbReference>
<dbReference type="Gene3D" id="1.20.1250.20">
    <property type="entry name" value="MFS general substrate transporter like domains"/>
    <property type="match status" value="1"/>
</dbReference>
<dbReference type="SUPFAM" id="SSF103473">
    <property type="entry name" value="MFS general substrate transporter"/>
    <property type="match status" value="1"/>
</dbReference>
<feature type="transmembrane region" description="Helical" evidence="6">
    <location>
        <begin position="515"/>
        <end position="538"/>
    </location>
</feature>
<feature type="non-terminal residue" evidence="8">
    <location>
        <position position="1"/>
    </location>
</feature>
<dbReference type="OrthoDB" id="370281at2759"/>
<feature type="transmembrane region" description="Helical" evidence="6">
    <location>
        <begin position="487"/>
        <end position="508"/>
    </location>
</feature>
<evidence type="ECO:0000256" key="6">
    <source>
        <dbReference type="SAM" id="Phobius"/>
    </source>
</evidence>
<dbReference type="Proteomes" id="UP000699462">
    <property type="component" value="Unassembled WGS sequence"/>
</dbReference>
<evidence type="ECO:0000256" key="3">
    <source>
        <dbReference type="ARBA" id="ARBA00022989"/>
    </source>
</evidence>
<dbReference type="EMBL" id="JTDF01005818">
    <property type="protein sequence ID" value="KAF8565944.1"/>
    <property type="molecule type" value="Genomic_DNA"/>
</dbReference>
<dbReference type="PROSITE" id="PS50850">
    <property type="entry name" value="MFS"/>
    <property type="match status" value="1"/>
</dbReference>
<evidence type="ECO:0000256" key="5">
    <source>
        <dbReference type="SAM" id="MobiDB-lite"/>
    </source>
</evidence>
<feature type="domain" description="Major facilitator superfamily (MFS) profile" evidence="7">
    <location>
        <begin position="193"/>
        <end position="636"/>
    </location>
</feature>
<dbReference type="InterPro" id="IPR051068">
    <property type="entry name" value="MFS_Domain-Containing_Protein"/>
</dbReference>
<evidence type="ECO:0000313" key="8">
    <source>
        <dbReference type="EMBL" id="KAF8565944.1"/>
    </source>
</evidence>
<keyword evidence="2 6" id="KW-0812">Transmembrane</keyword>
<sequence length="655" mass="71682">HYAALSGNRPVFFRRPGSPSPGRNQCKARLDARDVANAIGPVVKAGPASLSASNSDSQSALSHVASIGLVVILAPDWVIRSDGCSFSSTSFGHVTCDVSYVCATIVTTPDTQRARFHGLERSQMAVAGGLGPVSTEQNTNAIGIKPRHQRQVSDVSTTSSVELSIPTVTNGKSPMRRCCLNCRQAMWSHKIWMGLTASTWGFLSSVERAVILPTLWLYLKGYWSLEAANMYYGITMAAFSLSILVMTPVYGWVSYAGVRVKTLLLVANFLEIIGNLIYLFAGSPLAVLFGRLVSGIGASCEPPLYADIARATNRDERTTYIIVLLLTRQIGLIFGPSFTLMMDKMDYHVANFTLSVYNGPGLLMAGLWFLHSLVIFVSYPNVDKNGRLVIQDGQSGLCGCCDRRYWIDTSSTLSDDMQSRLIDNKDATPNNRYLAQVRGGTLQAYCTYPILTLYAVTFATYFCFMSLEAALPPVANRIFGWSEVQTSYVYLAASILIILVVIVLRILNSFYTDRVLLLAGLIIMVASYVWLTVVVYLLPSMETTLGVTLLLVGIAIHVIGLPFAFAYSESLYTKLAPITDMDRAQSIFRTVLNVAFLIGPYVGGSLINTPTIVFLSMSVISLIPMVFVMYRFGDFNISERTGVPVDVDLEVAKDS</sequence>
<proteinExistence type="predicted"/>
<protein>
    <recommendedName>
        <fullName evidence="7">Major facilitator superfamily (MFS) profile domain-containing protein</fullName>
    </recommendedName>
</protein>
<keyword evidence="4 6" id="KW-0472">Membrane</keyword>
<dbReference type="PANTHER" id="PTHR23510">
    <property type="entry name" value="INNER MEMBRANE TRANSPORT PROTEIN YAJR"/>
    <property type="match status" value="1"/>
</dbReference>
<name>A0A8T0DG79_9TREM</name>
<evidence type="ECO:0000259" key="7">
    <source>
        <dbReference type="PROSITE" id="PS50850"/>
    </source>
</evidence>
<comment type="subcellular location">
    <subcellularLocation>
        <location evidence="1">Membrane</location>
        <topology evidence="1">Multi-pass membrane protein</topology>
    </subcellularLocation>
</comment>
<gene>
    <name evidence="8" type="ORF">P879_09519</name>
</gene>
<dbReference type="InterPro" id="IPR011701">
    <property type="entry name" value="MFS"/>
</dbReference>
<dbReference type="PANTHER" id="PTHR23510:SF16">
    <property type="entry name" value="MAJOR FACILITATOR SUPERFAMILY (MFS) PROFILE DOMAIN-CONTAINING PROTEIN"/>
    <property type="match status" value="1"/>
</dbReference>
<feature type="region of interest" description="Disordered" evidence="5">
    <location>
        <begin position="1"/>
        <end position="25"/>
    </location>
</feature>
<keyword evidence="9" id="KW-1185">Reference proteome</keyword>
<dbReference type="Pfam" id="PF07690">
    <property type="entry name" value="MFS_1"/>
    <property type="match status" value="2"/>
</dbReference>
<feature type="transmembrane region" description="Helical" evidence="6">
    <location>
        <begin position="320"/>
        <end position="341"/>
    </location>
</feature>
<reference evidence="8 9" key="1">
    <citation type="submission" date="2019-07" db="EMBL/GenBank/DDBJ databases">
        <title>Annotation for the trematode Paragonimus westermani.</title>
        <authorList>
            <person name="Choi Y.-J."/>
        </authorList>
    </citation>
    <scope>NUCLEOTIDE SEQUENCE [LARGE SCALE GENOMIC DNA]</scope>
    <source>
        <strain evidence="8">180907_Pwestermani</strain>
    </source>
</reference>
<comment type="caution">
    <text evidence="8">The sequence shown here is derived from an EMBL/GenBank/DDBJ whole genome shotgun (WGS) entry which is preliminary data.</text>
</comment>
<organism evidence="8 9">
    <name type="scientific">Paragonimus westermani</name>
    <dbReference type="NCBI Taxonomy" id="34504"/>
    <lineage>
        <taxon>Eukaryota</taxon>
        <taxon>Metazoa</taxon>
        <taxon>Spiralia</taxon>
        <taxon>Lophotrochozoa</taxon>
        <taxon>Platyhelminthes</taxon>
        <taxon>Trematoda</taxon>
        <taxon>Digenea</taxon>
        <taxon>Plagiorchiida</taxon>
        <taxon>Troglotremata</taxon>
        <taxon>Troglotrematidae</taxon>
        <taxon>Paragonimus</taxon>
    </lineage>
</organism>
<feature type="transmembrane region" description="Helical" evidence="6">
    <location>
        <begin position="231"/>
        <end position="253"/>
    </location>
</feature>
<feature type="transmembrane region" description="Helical" evidence="6">
    <location>
        <begin position="445"/>
        <end position="467"/>
    </location>
</feature>
<evidence type="ECO:0000313" key="9">
    <source>
        <dbReference type="Proteomes" id="UP000699462"/>
    </source>
</evidence>
<feature type="transmembrane region" description="Helical" evidence="6">
    <location>
        <begin position="612"/>
        <end position="630"/>
    </location>
</feature>
<evidence type="ECO:0000256" key="4">
    <source>
        <dbReference type="ARBA" id="ARBA00023136"/>
    </source>
</evidence>
<feature type="transmembrane region" description="Helical" evidence="6">
    <location>
        <begin position="265"/>
        <end position="289"/>
    </location>
</feature>
<accession>A0A8T0DG79</accession>
<feature type="transmembrane region" description="Helical" evidence="6">
    <location>
        <begin position="587"/>
        <end position="606"/>
    </location>
</feature>
<dbReference type="GO" id="GO:0022857">
    <property type="term" value="F:transmembrane transporter activity"/>
    <property type="evidence" value="ECO:0007669"/>
    <property type="project" value="InterPro"/>
</dbReference>
<evidence type="ECO:0000256" key="1">
    <source>
        <dbReference type="ARBA" id="ARBA00004141"/>
    </source>
</evidence>
<feature type="transmembrane region" description="Helical" evidence="6">
    <location>
        <begin position="191"/>
        <end position="219"/>
    </location>
</feature>
<feature type="transmembrane region" description="Helical" evidence="6">
    <location>
        <begin position="544"/>
        <end position="567"/>
    </location>
</feature>
<dbReference type="InterPro" id="IPR020846">
    <property type="entry name" value="MFS_dom"/>
</dbReference>
<feature type="transmembrane region" description="Helical" evidence="6">
    <location>
        <begin position="361"/>
        <end position="379"/>
    </location>
</feature>
<dbReference type="AlphaFoldDB" id="A0A8T0DG79"/>
<keyword evidence="3 6" id="KW-1133">Transmembrane helix</keyword>
<evidence type="ECO:0000256" key="2">
    <source>
        <dbReference type="ARBA" id="ARBA00022692"/>
    </source>
</evidence>